<protein>
    <recommendedName>
        <fullName evidence="1">SnoaL-like domain-containing protein</fullName>
    </recommendedName>
</protein>
<dbReference type="InterPro" id="IPR032710">
    <property type="entry name" value="NTF2-like_dom_sf"/>
</dbReference>
<evidence type="ECO:0000313" key="2">
    <source>
        <dbReference type="EMBL" id="GAA3551915.1"/>
    </source>
</evidence>
<accession>A0ABP6WP24</accession>
<dbReference type="Pfam" id="PF12680">
    <property type="entry name" value="SnoaL_2"/>
    <property type="match status" value="1"/>
</dbReference>
<comment type="caution">
    <text evidence="2">The sequence shown here is derived from an EMBL/GenBank/DDBJ whole genome shotgun (WGS) entry which is preliminary data.</text>
</comment>
<sequence length="136" mass="14770">MLSTTHPHAKLFERIYSPTLTGQGPALLDEAITEPFVAHTAGHGPIGGTFVGLQAFKGHIALLRHLSGGTLRRASIEYSADDNWAVVSQVMTASRNGENLEMTVAGFWRFSGPGQLAEHWEAVADEAAWDTFWNGH</sequence>
<dbReference type="SUPFAM" id="SSF54427">
    <property type="entry name" value="NTF2-like"/>
    <property type="match status" value="1"/>
</dbReference>
<dbReference type="InterPro" id="IPR037401">
    <property type="entry name" value="SnoaL-like"/>
</dbReference>
<keyword evidence="3" id="KW-1185">Reference proteome</keyword>
<proteinExistence type="predicted"/>
<dbReference type="Gene3D" id="3.10.450.50">
    <property type="match status" value="1"/>
</dbReference>
<name>A0ABP6WP24_9PSEU</name>
<dbReference type="RefSeq" id="WP_344861832.1">
    <property type="nucleotide sequence ID" value="NZ_BAAAZN010000008.1"/>
</dbReference>
<evidence type="ECO:0000259" key="1">
    <source>
        <dbReference type="Pfam" id="PF12680"/>
    </source>
</evidence>
<evidence type="ECO:0000313" key="3">
    <source>
        <dbReference type="Proteomes" id="UP001500689"/>
    </source>
</evidence>
<dbReference type="EMBL" id="BAAAZN010000008">
    <property type="protein sequence ID" value="GAA3551915.1"/>
    <property type="molecule type" value="Genomic_DNA"/>
</dbReference>
<dbReference type="Proteomes" id="UP001500689">
    <property type="component" value="Unassembled WGS sequence"/>
</dbReference>
<gene>
    <name evidence="2" type="ORF">GCM10022222_39380</name>
</gene>
<organism evidence="2 3">
    <name type="scientific">Amycolatopsis ultiminotia</name>
    <dbReference type="NCBI Taxonomy" id="543629"/>
    <lineage>
        <taxon>Bacteria</taxon>
        <taxon>Bacillati</taxon>
        <taxon>Actinomycetota</taxon>
        <taxon>Actinomycetes</taxon>
        <taxon>Pseudonocardiales</taxon>
        <taxon>Pseudonocardiaceae</taxon>
        <taxon>Amycolatopsis</taxon>
    </lineage>
</organism>
<feature type="domain" description="SnoaL-like" evidence="1">
    <location>
        <begin position="14"/>
        <end position="119"/>
    </location>
</feature>
<reference evidence="3" key="1">
    <citation type="journal article" date="2019" name="Int. J. Syst. Evol. Microbiol.">
        <title>The Global Catalogue of Microorganisms (GCM) 10K type strain sequencing project: providing services to taxonomists for standard genome sequencing and annotation.</title>
        <authorList>
            <consortium name="The Broad Institute Genomics Platform"/>
            <consortium name="The Broad Institute Genome Sequencing Center for Infectious Disease"/>
            <person name="Wu L."/>
            <person name="Ma J."/>
        </authorList>
    </citation>
    <scope>NUCLEOTIDE SEQUENCE [LARGE SCALE GENOMIC DNA]</scope>
    <source>
        <strain evidence="3">JCM 16898</strain>
    </source>
</reference>